<dbReference type="Pfam" id="PF12796">
    <property type="entry name" value="Ank_2"/>
    <property type="match status" value="2"/>
</dbReference>
<dbReference type="SMART" id="SM00248">
    <property type="entry name" value="ANK"/>
    <property type="match status" value="4"/>
</dbReference>
<comment type="subcellular location">
    <subcellularLocation>
        <location evidence="1">Membrane</location>
        <topology evidence="1">Multi-pass membrane protein</topology>
    </subcellularLocation>
</comment>
<keyword evidence="8" id="KW-0012">Acyltransferase</keyword>
<gene>
    <name evidence="11" type="ORF">PGLA1383_LOCUS14863</name>
</gene>
<dbReference type="PROSITE" id="PS50297">
    <property type="entry name" value="ANK_REP_REGION"/>
    <property type="match status" value="2"/>
</dbReference>
<keyword evidence="8" id="KW-0808">Transferase</keyword>
<dbReference type="InterPro" id="IPR036770">
    <property type="entry name" value="Ankyrin_rpt-contain_sf"/>
</dbReference>
<evidence type="ECO:0000256" key="1">
    <source>
        <dbReference type="ARBA" id="ARBA00004141"/>
    </source>
</evidence>
<evidence type="ECO:0000313" key="11">
    <source>
        <dbReference type="EMBL" id="CAE8596399.1"/>
    </source>
</evidence>
<evidence type="ECO:0000313" key="12">
    <source>
        <dbReference type="Proteomes" id="UP000654075"/>
    </source>
</evidence>
<dbReference type="PROSITE" id="PS50216">
    <property type="entry name" value="DHHC"/>
    <property type="match status" value="1"/>
</dbReference>
<reference evidence="11" key="1">
    <citation type="submission" date="2021-02" db="EMBL/GenBank/DDBJ databases">
        <authorList>
            <person name="Dougan E. K."/>
            <person name="Rhodes N."/>
            <person name="Thang M."/>
            <person name="Chan C."/>
        </authorList>
    </citation>
    <scope>NUCLEOTIDE SEQUENCE</scope>
</reference>
<feature type="domain" description="Palmitoyltransferase DHHC" evidence="10">
    <location>
        <begin position="485"/>
        <end position="612"/>
    </location>
</feature>
<feature type="repeat" description="ANK" evidence="7">
    <location>
        <begin position="197"/>
        <end position="229"/>
    </location>
</feature>
<dbReference type="AlphaFoldDB" id="A0A813EFH0"/>
<feature type="transmembrane region" description="Helical" evidence="8">
    <location>
        <begin position="75"/>
        <end position="97"/>
    </location>
</feature>
<feature type="transmembrane region" description="Helical" evidence="8">
    <location>
        <begin position="573"/>
        <end position="595"/>
    </location>
</feature>
<evidence type="ECO:0000256" key="6">
    <source>
        <dbReference type="ARBA" id="ARBA00023136"/>
    </source>
</evidence>
<dbReference type="PROSITE" id="PS50088">
    <property type="entry name" value="ANK_REPEAT"/>
    <property type="match status" value="2"/>
</dbReference>
<feature type="transmembrane region" description="Helical" evidence="8">
    <location>
        <begin position="531"/>
        <end position="553"/>
    </location>
</feature>
<feature type="compositionally biased region" description="Basic residues" evidence="9">
    <location>
        <begin position="20"/>
        <end position="32"/>
    </location>
</feature>
<evidence type="ECO:0000256" key="9">
    <source>
        <dbReference type="SAM" id="MobiDB-lite"/>
    </source>
</evidence>
<feature type="compositionally biased region" description="Polar residues" evidence="9">
    <location>
        <begin position="8"/>
        <end position="19"/>
    </location>
</feature>
<sequence>MKTMPALFQSTPDSQYTKRNSARMRQSRKQRKERRAKAIDIWDSLLPDIKEELDRLIAEGVSPEIASTYNLRPEYAAFFEVIVIVGSICAFIAVLPFGQALPCPPRLSATAVQEHMCNSYATLLPAESTPSAEVFQMARRGQFDEALRVLERSPQLWKEVESDGGHSLLHWAALAGNVPFISHAVAAGLEVDRCSENGQTPLMWAMTKGHVDACKRLLEVNANPHAKDSFGTVPFVLALQHQRHAAMLLFLASFPCDELLRSRDATGCRPVHWAAYKGDIISLRLLSYFDADFSALDSENMSPLHRAAQANKPDVCEFLLEKQVDPSQLDSHGRTCLDLAREEQVAYTASVLSSLLEADARGSSRVDPEAGRAGRGAALKRRRDKDELASWREKAANNMAASFWLMNISLASFQYLTDLRKTSWVLAPEVALAFELGVPFCLALFFGVMHSDPGKVPARLKGASGVEEFLKAIQGPVGQEVPDFGRLCTTTWVLKGLRTKYCSRTGACVDEFDHFCGWLNVAIGKGNHRMFILLALVEALTQCCHLYLCVTVAKSFVSADSFGDWTTGVVMQYPLLGLMMIVHTLTAPGVFMLFLSHLRLIAVNLTTNEMLNAYRYAHFWHEEGNSASGQPQRVFKNPFHKGSVFRNCLDFWWYQRRGQMGIPTPAFVLHRSVGEKRPTTTTTAARTRRRIRRGTTTIRTPAFVLHRSVGEKRQNDGAFASQVN</sequence>
<feature type="repeat" description="ANK" evidence="7">
    <location>
        <begin position="299"/>
        <end position="331"/>
    </location>
</feature>
<evidence type="ECO:0000256" key="3">
    <source>
        <dbReference type="ARBA" id="ARBA00022737"/>
    </source>
</evidence>
<keyword evidence="12" id="KW-1185">Reference proteome</keyword>
<evidence type="ECO:0000256" key="5">
    <source>
        <dbReference type="ARBA" id="ARBA00023043"/>
    </source>
</evidence>
<dbReference type="GO" id="GO:0016020">
    <property type="term" value="C:membrane"/>
    <property type="evidence" value="ECO:0007669"/>
    <property type="project" value="UniProtKB-SubCell"/>
</dbReference>
<dbReference type="InterPro" id="IPR001594">
    <property type="entry name" value="Palmitoyltrfase_DHHC"/>
</dbReference>
<feature type="transmembrane region" description="Helical" evidence="8">
    <location>
        <begin position="430"/>
        <end position="449"/>
    </location>
</feature>
<dbReference type="InterPro" id="IPR002110">
    <property type="entry name" value="Ankyrin_rpt"/>
</dbReference>
<proteinExistence type="inferred from homology"/>
<feature type="region of interest" description="Disordered" evidence="9">
    <location>
        <begin position="1"/>
        <end position="32"/>
    </location>
</feature>
<comment type="similarity">
    <text evidence="8">Belongs to the DHHC palmitoyltransferase family.</text>
</comment>
<dbReference type="EC" id="2.3.1.225" evidence="8"/>
<accession>A0A813EFH0</accession>
<protein>
    <recommendedName>
        <fullName evidence="8">Palmitoyltransferase</fullName>
        <ecNumber evidence="8">2.3.1.225</ecNumber>
    </recommendedName>
</protein>
<comment type="domain">
    <text evidence="8">The DHHC domain is required for palmitoyltransferase activity.</text>
</comment>
<organism evidence="11 12">
    <name type="scientific">Polarella glacialis</name>
    <name type="common">Dinoflagellate</name>
    <dbReference type="NCBI Taxonomy" id="89957"/>
    <lineage>
        <taxon>Eukaryota</taxon>
        <taxon>Sar</taxon>
        <taxon>Alveolata</taxon>
        <taxon>Dinophyceae</taxon>
        <taxon>Suessiales</taxon>
        <taxon>Suessiaceae</taxon>
        <taxon>Polarella</taxon>
    </lineage>
</organism>
<keyword evidence="2 8" id="KW-0812">Transmembrane</keyword>
<dbReference type="OMA" id="VMWISWI"/>
<keyword evidence="6 8" id="KW-0472">Membrane</keyword>
<dbReference type="OrthoDB" id="433708at2759"/>
<evidence type="ECO:0000256" key="7">
    <source>
        <dbReference type="PROSITE-ProRule" id="PRU00023"/>
    </source>
</evidence>
<dbReference type="PANTHER" id="PTHR24161">
    <property type="entry name" value="ANK_REP_REGION DOMAIN-CONTAINING PROTEIN-RELATED"/>
    <property type="match status" value="1"/>
</dbReference>
<keyword evidence="5 7" id="KW-0040">ANK repeat</keyword>
<dbReference type="SUPFAM" id="SSF48403">
    <property type="entry name" value="Ankyrin repeat"/>
    <property type="match status" value="1"/>
</dbReference>
<dbReference type="Gene3D" id="1.25.40.20">
    <property type="entry name" value="Ankyrin repeat-containing domain"/>
    <property type="match status" value="1"/>
</dbReference>
<name>A0A813EFH0_POLGL</name>
<dbReference type="PANTHER" id="PTHR24161:SF124">
    <property type="entry name" value="TRANSIENT RECEPTOR POTENTIAL CHANNEL PYREXIA"/>
    <property type="match status" value="1"/>
</dbReference>
<evidence type="ECO:0000256" key="2">
    <source>
        <dbReference type="ARBA" id="ARBA00022692"/>
    </source>
</evidence>
<dbReference type="GO" id="GO:0019706">
    <property type="term" value="F:protein-cysteine S-palmitoyltransferase activity"/>
    <property type="evidence" value="ECO:0007669"/>
    <property type="project" value="UniProtKB-EC"/>
</dbReference>
<dbReference type="Proteomes" id="UP000654075">
    <property type="component" value="Unassembled WGS sequence"/>
</dbReference>
<dbReference type="Pfam" id="PF01529">
    <property type="entry name" value="DHHC"/>
    <property type="match status" value="1"/>
</dbReference>
<comment type="caution">
    <text evidence="11">The sequence shown here is derived from an EMBL/GenBank/DDBJ whole genome shotgun (WGS) entry which is preliminary data.</text>
</comment>
<keyword evidence="4 8" id="KW-1133">Transmembrane helix</keyword>
<evidence type="ECO:0000259" key="10">
    <source>
        <dbReference type="Pfam" id="PF01529"/>
    </source>
</evidence>
<keyword evidence="3" id="KW-0677">Repeat</keyword>
<comment type="catalytic activity">
    <reaction evidence="8">
        <text>L-cysteinyl-[protein] + hexadecanoyl-CoA = S-hexadecanoyl-L-cysteinyl-[protein] + CoA</text>
        <dbReference type="Rhea" id="RHEA:36683"/>
        <dbReference type="Rhea" id="RHEA-COMP:10131"/>
        <dbReference type="Rhea" id="RHEA-COMP:11032"/>
        <dbReference type="ChEBI" id="CHEBI:29950"/>
        <dbReference type="ChEBI" id="CHEBI:57287"/>
        <dbReference type="ChEBI" id="CHEBI:57379"/>
        <dbReference type="ChEBI" id="CHEBI:74151"/>
        <dbReference type="EC" id="2.3.1.225"/>
    </reaction>
</comment>
<evidence type="ECO:0000256" key="4">
    <source>
        <dbReference type="ARBA" id="ARBA00022989"/>
    </source>
</evidence>
<evidence type="ECO:0000256" key="8">
    <source>
        <dbReference type="RuleBase" id="RU079119"/>
    </source>
</evidence>
<dbReference type="EMBL" id="CAJNNV010008561">
    <property type="protein sequence ID" value="CAE8596399.1"/>
    <property type="molecule type" value="Genomic_DNA"/>
</dbReference>